<organism evidence="2 3">
    <name type="scientific">Legionella busanensis</name>
    <dbReference type="NCBI Taxonomy" id="190655"/>
    <lineage>
        <taxon>Bacteria</taxon>
        <taxon>Pseudomonadati</taxon>
        <taxon>Pseudomonadota</taxon>
        <taxon>Gammaproteobacteria</taxon>
        <taxon>Legionellales</taxon>
        <taxon>Legionellaceae</taxon>
        <taxon>Legionella</taxon>
    </lineage>
</organism>
<feature type="transmembrane region" description="Helical" evidence="1">
    <location>
        <begin position="70"/>
        <end position="95"/>
    </location>
</feature>
<accession>A0A378JRW2</accession>
<feature type="transmembrane region" description="Helical" evidence="1">
    <location>
        <begin position="142"/>
        <end position="163"/>
    </location>
</feature>
<protein>
    <submittedName>
        <fullName evidence="2">Uncharacterized protein</fullName>
    </submittedName>
</protein>
<feature type="transmembrane region" description="Helical" evidence="1">
    <location>
        <begin position="115"/>
        <end position="136"/>
    </location>
</feature>
<gene>
    <name evidence="2" type="ORF">NCTC13316_02721</name>
</gene>
<evidence type="ECO:0000313" key="2">
    <source>
        <dbReference type="EMBL" id="STX52600.1"/>
    </source>
</evidence>
<dbReference type="EMBL" id="UGOD01000001">
    <property type="protein sequence ID" value="STX52600.1"/>
    <property type="molecule type" value="Genomic_DNA"/>
</dbReference>
<keyword evidence="1" id="KW-0812">Transmembrane</keyword>
<proteinExistence type="predicted"/>
<dbReference type="OrthoDB" id="5654235at2"/>
<reference evidence="2 3" key="1">
    <citation type="submission" date="2018-06" db="EMBL/GenBank/DDBJ databases">
        <authorList>
            <consortium name="Pathogen Informatics"/>
            <person name="Doyle S."/>
        </authorList>
    </citation>
    <scope>NUCLEOTIDE SEQUENCE [LARGE SCALE GENOMIC DNA]</scope>
    <source>
        <strain evidence="2 3">NCTC13316</strain>
    </source>
</reference>
<keyword evidence="3" id="KW-1185">Reference proteome</keyword>
<keyword evidence="1" id="KW-0472">Membrane</keyword>
<sequence>MNFAKKILTIKKWIYQFILNPNLYIAAVFSIFIGGTSGAIIGFISGGFIGYSFQLCGASTGFLFAFDTSIILGSLIGSIIGALCSGVVITSVVLFKIHKKTKNNCNASPENIIQILSLACWMSIEIVIGMNLGATIGSLKSLGIGTGCGAVIGLIMILLIITFKSSPKRPGTIQR</sequence>
<dbReference type="Proteomes" id="UP000254794">
    <property type="component" value="Unassembled WGS sequence"/>
</dbReference>
<evidence type="ECO:0000313" key="3">
    <source>
        <dbReference type="Proteomes" id="UP000254794"/>
    </source>
</evidence>
<keyword evidence="1" id="KW-1133">Transmembrane helix</keyword>
<name>A0A378JRW2_9GAMM</name>
<dbReference type="AlphaFoldDB" id="A0A378JRW2"/>
<evidence type="ECO:0000256" key="1">
    <source>
        <dbReference type="SAM" id="Phobius"/>
    </source>
</evidence>
<feature type="transmembrane region" description="Helical" evidence="1">
    <location>
        <begin position="21"/>
        <end position="50"/>
    </location>
</feature>
<dbReference type="RefSeq" id="WP_115332146.1">
    <property type="nucleotide sequence ID" value="NZ_CAAAHP010000003.1"/>
</dbReference>